<dbReference type="OrthoDB" id="2013972at2759"/>
<proteinExistence type="predicted"/>
<name>A0A9P7GD46_9AGAR</name>
<reference evidence="2" key="1">
    <citation type="submission" date="2020-07" db="EMBL/GenBank/DDBJ databases">
        <authorList>
            <person name="Nieuwenhuis M."/>
            <person name="Van De Peppel L.J.J."/>
        </authorList>
    </citation>
    <scope>NUCLEOTIDE SEQUENCE</scope>
    <source>
        <strain evidence="2">AP01</strain>
        <tissue evidence="2">Mycelium</tissue>
    </source>
</reference>
<gene>
    <name evidence="2" type="ORF">DXG03_008384</name>
</gene>
<dbReference type="InterPro" id="IPR029063">
    <property type="entry name" value="SAM-dependent_MTases_sf"/>
</dbReference>
<dbReference type="EMBL" id="JABCKV010000007">
    <property type="protein sequence ID" value="KAG5647661.1"/>
    <property type="molecule type" value="Genomic_DNA"/>
</dbReference>
<feature type="region of interest" description="Disordered" evidence="1">
    <location>
        <begin position="345"/>
        <end position="375"/>
    </location>
</feature>
<dbReference type="AlphaFoldDB" id="A0A9P7GD46"/>
<comment type="caution">
    <text evidence="2">The sequence shown here is derived from an EMBL/GenBank/DDBJ whole genome shotgun (WGS) entry which is preliminary data.</text>
</comment>
<evidence type="ECO:0008006" key="4">
    <source>
        <dbReference type="Google" id="ProtNLM"/>
    </source>
</evidence>
<sequence length="400" mass="44127">MLAAMSYSRRHHAYASSDVDDSDIVSVSSGYPFSSPPSISASSHTSYDVSMRSGSPTPSVWSMTSSIRAQAFKQEFGRGINNYSEVYRLPADEEELDRLEKQHQMFMEVMGNYPPPMLEVMANDVPGETKACLDLGCGGGNWILDTARDFPHAQTVAVDLVPMQSLVSTMPPNCRSEVDDINLGLEHFYGDFNVVHAQLISSGIKDYQNLINQISHVVRPGGLAILVEWDFHAYDKNRQRISLNTSEVAGPWWPRWLAFAQIAIRNHGGSVEAADNLRAWVTNHPAFEQQVYEEFWIPTSRWPRGDEFQMRMGTIMGDDICVGPFASKALVTALISSGAGFSQIREAPSPRQWRTTSGGGRAPAQRNNGTQKRADAPFYPPQANLCAQKAPSVIPGVAIS</sequence>
<keyword evidence="3" id="KW-1185">Reference proteome</keyword>
<protein>
    <recommendedName>
        <fullName evidence="4">S-adenosyl-L-methionine-dependent methyltransferase</fullName>
    </recommendedName>
</protein>
<dbReference type="SUPFAM" id="SSF53335">
    <property type="entry name" value="S-adenosyl-L-methionine-dependent methyltransferases"/>
    <property type="match status" value="1"/>
</dbReference>
<dbReference type="Gene3D" id="3.40.50.150">
    <property type="entry name" value="Vaccinia Virus protein VP39"/>
    <property type="match status" value="1"/>
</dbReference>
<reference evidence="2" key="2">
    <citation type="submission" date="2021-10" db="EMBL/GenBank/DDBJ databases">
        <title>Phylogenomics reveals ancestral predisposition of the termite-cultivated fungus Termitomyces towards a domesticated lifestyle.</title>
        <authorList>
            <person name="Auxier B."/>
            <person name="Grum-Grzhimaylo A."/>
            <person name="Cardenas M.E."/>
            <person name="Lodge J.D."/>
            <person name="Laessoe T."/>
            <person name="Pedersen O."/>
            <person name="Smith M.E."/>
            <person name="Kuyper T.W."/>
            <person name="Franco-Molano E.A."/>
            <person name="Baroni T.J."/>
            <person name="Aanen D.K."/>
        </authorList>
    </citation>
    <scope>NUCLEOTIDE SEQUENCE</scope>
    <source>
        <strain evidence="2">AP01</strain>
        <tissue evidence="2">Mycelium</tissue>
    </source>
</reference>
<dbReference type="GO" id="GO:0008168">
    <property type="term" value="F:methyltransferase activity"/>
    <property type="evidence" value="ECO:0007669"/>
    <property type="project" value="TreeGrafter"/>
</dbReference>
<dbReference type="PANTHER" id="PTHR43591">
    <property type="entry name" value="METHYLTRANSFERASE"/>
    <property type="match status" value="1"/>
</dbReference>
<dbReference type="CDD" id="cd02440">
    <property type="entry name" value="AdoMet_MTases"/>
    <property type="match status" value="1"/>
</dbReference>
<evidence type="ECO:0000313" key="2">
    <source>
        <dbReference type="EMBL" id="KAG5647661.1"/>
    </source>
</evidence>
<accession>A0A9P7GD46</accession>
<dbReference type="Proteomes" id="UP000775547">
    <property type="component" value="Unassembled WGS sequence"/>
</dbReference>
<evidence type="ECO:0000256" key="1">
    <source>
        <dbReference type="SAM" id="MobiDB-lite"/>
    </source>
</evidence>
<dbReference type="PANTHER" id="PTHR43591:SF24">
    <property type="entry name" value="2-METHOXY-6-POLYPRENYL-1,4-BENZOQUINOL METHYLASE, MITOCHONDRIAL"/>
    <property type="match status" value="1"/>
</dbReference>
<evidence type="ECO:0000313" key="3">
    <source>
        <dbReference type="Proteomes" id="UP000775547"/>
    </source>
</evidence>
<organism evidence="2 3">
    <name type="scientific">Asterophora parasitica</name>
    <dbReference type="NCBI Taxonomy" id="117018"/>
    <lineage>
        <taxon>Eukaryota</taxon>
        <taxon>Fungi</taxon>
        <taxon>Dikarya</taxon>
        <taxon>Basidiomycota</taxon>
        <taxon>Agaricomycotina</taxon>
        <taxon>Agaricomycetes</taxon>
        <taxon>Agaricomycetidae</taxon>
        <taxon>Agaricales</taxon>
        <taxon>Tricholomatineae</taxon>
        <taxon>Lyophyllaceae</taxon>
        <taxon>Asterophora</taxon>
    </lineage>
</organism>
<dbReference type="Pfam" id="PF13489">
    <property type="entry name" value="Methyltransf_23"/>
    <property type="match status" value="1"/>
</dbReference>